<protein>
    <recommendedName>
        <fullName evidence="1">F-box domain-containing protein</fullName>
    </recommendedName>
</protein>
<dbReference type="Proteomes" id="UP000604825">
    <property type="component" value="Unassembled WGS sequence"/>
</dbReference>
<name>A0A811RST2_9POAL</name>
<dbReference type="Gene3D" id="1.20.1280.50">
    <property type="match status" value="1"/>
</dbReference>
<proteinExistence type="predicted"/>
<dbReference type="Pfam" id="PF12937">
    <property type="entry name" value="F-box-like"/>
    <property type="match status" value="1"/>
</dbReference>
<reference evidence="2" key="1">
    <citation type="submission" date="2020-10" db="EMBL/GenBank/DDBJ databases">
        <authorList>
            <person name="Han B."/>
            <person name="Lu T."/>
            <person name="Zhao Q."/>
            <person name="Huang X."/>
            <person name="Zhao Y."/>
        </authorList>
    </citation>
    <scope>NUCLEOTIDE SEQUENCE</scope>
</reference>
<dbReference type="OrthoDB" id="582186at2759"/>
<dbReference type="AlphaFoldDB" id="A0A811RST2"/>
<dbReference type="EMBL" id="CAJGYO010000016">
    <property type="protein sequence ID" value="CAD6272880.1"/>
    <property type="molecule type" value="Genomic_DNA"/>
</dbReference>
<dbReference type="PANTHER" id="PTHR35828:SF13">
    <property type="entry name" value="OS01G0152100 PROTEIN"/>
    <property type="match status" value="1"/>
</dbReference>
<sequence length="92" mass="10273">MAEDDAVAAAKRLRRCTDGGGDMMSALPEHVLQEVLSRVGTVKDLFMFAATCRRWLGRFTHRTFLRDLLMCPAQGQGLLGFFLQDARQRVSG</sequence>
<comment type="caution">
    <text evidence="2">The sequence shown here is derived from an EMBL/GenBank/DDBJ whole genome shotgun (WGS) entry which is preliminary data.</text>
</comment>
<feature type="domain" description="F-box" evidence="1">
    <location>
        <begin position="25"/>
        <end position="55"/>
    </location>
</feature>
<gene>
    <name evidence="2" type="ORF">NCGR_LOCUS56150</name>
</gene>
<dbReference type="SUPFAM" id="SSF81383">
    <property type="entry name" value="F-box domain"/>
    <property type="match status" value="1"/>
</dbReference>
<accession>A0A811RST2</accession>
<evidence type="ECO:0000259" key="1">
    <source>
        <dbReference type="Pfam" id="PF12937"/>
    </source>
</evidence>
<dbReference type="PANTHER" id="PTHR35828">
    <property type="entry name" value="OS08G0203800 PROTEIN-RELATED"/>
    <property type="match status" value="1"/>
</dbReference>
<keyword evidence="3" id="KW-1185">Reference proteome</keyword>
<dbReference type="InterPro" id="IPR036047">
    <property type="entry name" value="F-box-like_dom_sf"/>
</dbReference>
<organism evidence="2 3">
    <name type="scientific">Miscanthus lutarioriparius</name>
    <dbReference type="NCBI Taxonomy" id="422564"/>
    <lineage>
        <taxon>Eukaryota</taxon>
        <taxon>Viridiplantae</taxon>
        <taxon>Streptophyta</taxon>
        <taxon>Embryophyta</taxon>
        <taxon>Tracheophyta</taxon>
        <taxon>Spermatophyta</taxon>
        <taxon>Magnoliopsida</taxon>
        <taxon>Liliopsida</taxon>
        <taxon>Poales</taxon>
        <taxon>Poaceae</taxon>
        <taxon>PACMAD clade</taxon>
        <taxon>Panicoideae</taxon>
        <taxon>Andropogonodae</taxon>
        <taxon>Andropogoneae</taxon>
        <taxon>Saccharinae</taxon>
        <taxon>Miscanthus</taxon>
    </lineage>
</organism>
<evidence type="ECO:0000313" key="3">
    <source>
        <dbReference type="Proteomes" id="UP000604825"/>
    </source>
</evidence>
<evidence type="ECO:0000313" key="2">
    <source>
        <dbReference type="EMBL" id="CAD6272880.1"/>
    </source>
</evidence>
<dbReference type="InterPro" id="IPR001810">
    <property type="entry name" value="F-box_dom"/>
</dbReference>